<accession>A0A2G2XCB1</accession>
<dbReference type="Proteomes" id="UP000224567">
    <property type="component" value="Unassembled WGS sequence"/>
</dbReference>
<feature type="compositionally biased region" description="Basic and acidic residues" evidence="1">
    <location>
        <begin position="82"/>
        <end position="109"/>
    </location>
</feature>
<dbReference type="EMBL" id="MLFT02000002">
    <property type="protein sequence ID" value="PHT55089.1"/>
    <property type="molecule type" value="Genomic_DNA"/>
</dbReference>
<keyword evidence="3" id="KW-0689">Ribosomal protein</keyword>
<name>A0A2G2XCB1_CAPBA</name>
<dbReference type="InterPro" id="IPR035970">
    <property type="entry name" value="60S_ribosomal_eL19_sf"/>
</dbReference>
<dbReference type="InterPro" id="IPR057260">
    <property type="entry name" value="Ribosomal_L19e_C"/>
</dbReference>
<feature type="region of interest" description="Disordered" evidence="1">
    <location>
        <begin position="82"/>
        <end position="110"/>
    </location>
</feature>
<keyword evidence="4" id="KW-1185">Reference proteome</keyword>
<organism evidence="3 4">
    <name type="scientific">Capsicum baccatum</name>
    <name type="common">Peruvian pepper</name>
    <dbReference type="NCBI Taxonomy" id="33114"/>
    <lineage>
        <taxon>Eukaryota</taxon>
        <taxon>Viridiplantae</taxon>
        <taxon>Streptophyta</taxon>
        <taxon>Embryophyta</taxon>
        <taxon>Tracheophyta</taxon>
        <taxon>Spermatophyta</taxon>
        <taxon>Magnoliopsida</taxon>
        <taxon>eudicotyledons</taxon>
        <taxon>Gunneridae</taxon>
        <taxon>Pentapetalae</taxon>
        <taxon>asterids</taxon>
        <taxon>lamiids</taxon>
        <taxon>Solanales</taxon>
        <taxon>Solanaceae</taxon>
        <taxon>Solanoideae</taxon>
        <taxon>Capsiceae</taxon>
        <taxon>Capsicum</taxon>
    </lineage>
</organism>
<reference evidence="3 4" key="1">
    <citation type="journal article" date="2017" name="Genome Biol.">
        <title>New reference genome sequences of hot pepper reveal the massive evolution of plant disease-resistance genes by retroduplication.</title>
        <authorList>
            <person name="Kim S."/>
            <person name="Park J."/>
            <person name="Yeom S.I."/>
            <person name="Kim Y.M."/>
            <person name="Seo E."/>
            <person name="Kim K.T."/>
            <person name="Kim M.S."/>
            <person name="Lee J.M."/>
            <person name="Cheong K."/>
            <person name="Shin H.S."/>
            <person name="Kim S.B."/>
            <person name="Han K."/>
            <person name="Lee J."/>
            <person name="Park M."/>
            <person name="Lee H.A."/>
            <person name="Lee H.Y."/>
            <person name="Lee Y."/>
            <person name="Oh S."/>
            <person name="Lee J.H."/>
            <person name="Choi E."/>
            <person name="Choi E."/>
            <person name="Lee S.E."/>
            <person name="Jeon J."/>
            <person name="Kim H."/>
            <person name="Choi G."/>
            <person name="Song H."/>
            <person name="Lee J."/>
            <person name="Lee S.C."/>
            <person name="Kwon J.K."/>
            <person name="Lee H.Y."/>
            <person name="Koo N."/>
            <person name="Hong Y."/>
            <person name="Kim R.W."/>
            <person name="Kang W.H."/>
            <person name="Huh J.H."/>
            <person name="Kang B.C."/>
            <person name="Yang T.J."/>
            <person name="Lee Y.H."/>
            <person name="Bennetzen J.L."/>
            <person name="Choi D."/>
        </authorList>
    </citation>
    <scope>NUCLEOTIDE SEQUENCE [LARGE SCALE GENOMIC DNA]</scope>
    <source>
        <strain evidence="4">cv. PBC81</strain>
    </source>
</reference>
<gene>
    <name evidence="3" type="ORF">CQW23_03575</name>
</gene>
<protein>
    <submittedName>
        <fullName evidence="3">60S ribosomal protein L19-3</fullName>
    </submittedName>
</protein>
<dbReference type="GO" id="GO:0006412">
    <property type="term" value="P:translation"/>
    <property type="evidence" value="ECO:0007669"/>
    <property type="project" value="InterPro"/>
</dbReference>
<dbReference type="SUPFAM" id="SSF48140">
    <property type="entry name" value="Ribosomal protein L19 (L19e)"/>
    <property type="match status" value="1"/>
</dbReference>
<dbReference type="Pfam" id="PF25476">
    <property type="entry name" value="Ribosomal_L19e_C"/>
    <property type="match status" value="1"/>
</dbReference>
<keyword evidence="3" id="KW-0687">Ribonucleoprotein</keyword>
<evidence type="ECO:0000313" key="3">
    <source>
        <dbReference type="EMBL" id="PHT55089.1"/>
    </source>
</evidence>
<dbReference type="GO" id="GO:0003723">
    <property type="term" value="F:RNA binding"/>
    <property type="evidence" value="ECO:0007669"/>
    <property type="project" value="InterPro"/>
</dbReference>
<dbReference type="PANTHER" id="PTHR10722">
    <property type="entry name" value="60S RIBOSOMAL PROTEIN L19"/>
    <property type="match status" value="1"/>
</dbReference>
<evidence type="ECO:0000259" key="2">
    <source>
        <dbReference type="Pfam" id="PF25476"/>
    </source>
</evidence>
<dbReference type="GO" id="GO:0003735">
    <property type="term" value="F:structural constituent of ribosome"/>
    <property type="evidence" value="ECO:0007669"/>
    <property type="project" value="InterPro"/>
</dbReference>
<dbReference type="InterPro" id="IPR039547">
    <property type="entry name" value="Ribosomal_eL19"/>
</dbReference>
<proteinExistence type="predicted"/>
<evidence type="ECO:0000313" key="4">
    <source>
        <dbReference type="Proteomes" id="UP000224567"/>
    </source>
</evidence>
<feature type="domain" description="Ribosomal protein L19e C-terminal" evidence="2">
    <location>
        <begin position="34"/>
        <end position="67"/>
    </location>
</feature>
<dbReference type="OrthoDB" id="5407653at2759"/>
<feature type="region of interest" description="Disordered" evidence="1">
    <location>
        <begin position="1"/>
        <end position="22"/>
    </location>
</feature>
<dbReference type="AlphaFoldDB" id="A0A2G2XCB1"/>
<comment type="caution">
    <text evidence="3">The sequence shown here is derived from an EMBL/GenBank/DDBJ whole genome shotgun (WGS) entry which is preliminary data.</text>
</comment>
<reference evidence="4" key="2">
    <citation type="journal article" date="2017" name="J. Anim. Genet.">
        <title>Multiple reference genome sequences of hot pepper reveal the massive evolution of plant disease resistance genes by retroduplication.</title>
        <authorList>
            <person name="Kim S."/>
            <person name="Park J."/>
            <person name="Yeom S.-I."/>
            <person name="Kim Y.-M."/>
            <person name="Seo E."/>
            <person name="Kim K.-T."/>
            <person name="Kim M.-S."/>
            <person name="Lee J.M."/>
            <person name="Cheong K."/>
            <person name="Shin H.-S."/>
            <person name="Kim S.-B."/>
            <person name="Han K."/>
            <person name="Lee J."/>
            <person name="Park M."/>
            <person name="Lee H.-A."/>
            <person name="Lee H.-Y."/>
            <person name="Lee Y."/>
            <person name="Oh S."/>
            <person name="Lee J.H."/>
            <person name="Choi E."/>
            <person name="Choi E."/>
            <person name="Lee S.E."/>
            <person name="Jeon J."/>
            <person name="Kim H."/>
            <person name="Choi G."/>
            <person name="Song H."/>
            <person name="Lee J."/>
            <person name="Lee S.-C."/>
            <person name="Kwon J.-K."/>
            <person name="Lee H.-Y."/>
            <person name="Koo N."/>
            <person name="Hong Y."/>
            <person name="Kim R.W."/>
            <person name="Kang W.-H."/>
            <person name="Huh J.H."/>
            <person name="Kang B.-C."/>
            <person name="Yang T.-J."/>
            <person name="Lee Y.-H."/>
            <person name="Bennetzen J.L."/>
            <person name="Choi D."/>
        </authorList>
    </citation>
    <scope>NUCLEOTIDE SEQUENCE [LARGE SCALE GENOMIC DNA]</scope>
    <source>
        <strain evidence="4">cv. PBC81</strain>
    </source>
</reference>
<sequence>MDEKDESPYAAHKGATDEKDESPYAVACANTGVSKKIDKNMYHDMYMKVKGNVFKNKHVLMESIHNTKVEKTREKILSDQFETRRTKNNASRERKFARREERLAKEPGERPVQLAVAAVATTQAQPI</sequence>
<dbReference type="STRING" id="33114.A0A2G2XCB1"/>
<evidence type="ECO:0000256" key="1">
    <source>
        <dbReference type="SAM" id="MobiDB-lite"/>
    </source>
</evidence>
<dbReference type="Gene3D" id="1.10.1200.240">
    <property type="match status" value="1"/>
</dbReference>
<dbReference type="GO" id="GO:0022625">
    <property type="term" value="C:cytosolic large ribosomal subunit"/>
    <property type="evidence" value="ECO:0007669"/>
    <property type="project" value="InterPro"/>
</dbReference>